<reference evidence="3" key="1">
    <citation type="submission" date="2021-01" db="EMBL/GenBank/DDBJ databases">
        <authorList>
            <person name="Corre E."/>
            <person name="Pelletier E."/>
            <person name="Niang G."/>
            <person name="Scheremetjew M."/>
            <person name="Finn R."/>
            <person name="Kale V."/>
            <person name="Holt S."/>
            <person name="Cochrane G."/>
            <person name="Meng A."/>
            <person name="Brown T."/>
            <person name="Cohen L."/>
        </authorList>
    </citation>
    <scope>NUCLEOTIDE SEQUENCE</scope>
    <source>
        <strain evidence="3">CCMP644</strain>
    </source>
</reference>
<keyword evidence="1" id="KW-0472">Membrane</keyword>
<evidence type="ECO:0000313" key="3">
    <source>
        <dbReference type="EMBL" id="CAD8961055.1"/>
    </source>
</evidence>
<feature type="domain" description="Phosphatidic acid phosphatase type 2/haloperoxidase" evidence="2">
    <location>
        <begin position="50"/>
        <end position="164"/>
    </location>
</feature>
<dbReference type="EMBL" id="HBFX01024444">
    <property type="protein sequence ID" value="CAD8961055.1"/>
    <property type="molecule type" value="Transcribed_RNA"/>
</dbReference>
<dbReference type="PANTHER" id="PTHR14969:SF13">
    <property type="entry name" value="AT30094P"/>
    <property type="match status" value="1"/>
</dbReference>
<name>A0A7S1E1B7_HEMAN</name>
<dbReference type="InterPro" id="IPR036938">
    <property type="entry name" value="PAP2/HPO_sf"/>
</dbReference>
<feature type="transmembrane region" description="Helical" evidence="1">
    <location>
        <begin position="48"/>
        <end position="67"/>
    </location>
</feature>
<dbReference type="PANTHER" id="PTHR14969">
    <property type="entry name" value="SPHINGOSINE-1-PHOSPHATE PHOSPHOHYDROLASE"/>
    <property type="match status" value="1"/>
</dbReference>
<evidence type="ECO:0000259" key="2">
    <source>
        <dbReference type="SMART" id="SM00014"/>
    </source>
</evidence>
<dbReference type="GO" id="GO:0042392">
    <property type="term" value="F:sphingosine-1-phosphate phosphatase activity"/>
    <property type="evidence" value="ECO:0007669"/>
    <property type="project" value="TreeGrafter"/>
</dbReference>
<dbReference type="SUPFAM" id="SSF48317">
    <property type="entry name" value="Acid phosphatase/Vanadium-dependent haloperoxidase"/>
    <property type="match status" value="1"/>
</dbReference>
<gene>
    <name evidence="3" type="ORF">HAND00432_LOCUS14911</name>
</gene>
<feature type="transmembrane region" description="Helical" evidence="1">
    <location>
        <begin position="149"/>
        <end position="172"/>
    </location>
</feature>
<proteinExistence type="predicted"/>
<feature type="transmembrane region" description="Helical" evidence="1">
    <location>
        <begin position="23"/>
        <end position="41"/>
    </location>
</feature>
<evidence type="ECO:0000256" key="1">
    <source>
        <dbReference type="SAM" id="Phobius"/>
    </source>
</evidence>
<dbReference type="Pfam" id="PF01569">
    <property type="entry name" value="PAP2"/>
    <property type="match status" value="1"/>
</dbReference>
<organism evidence="3">
    <name type="scientific">Hemiselmis andersenii</name>
    <name type="common">Cryptophyte alga</name>
    <dbReference type="NCBI Taxonomy" id="464988"/>
    <lineage>
        <taxon>Eukaryota</taxon>
        <taxon>Cryptophyceae</taxon>
        <taxon>Cryptomonadales</taxon>
        <taxon>Hemiselmidaceae</taxon>
        <taxon>Hemiselmis</taxon>
    </lineage>
</organism>
<keyword evidence="1" id="KW-1133">Transmembrane helix</keyword>
<feature type="transmembrane region" description="Helical" evidence="1">
    <location>
        <begin position="122"/>
        <end position="143"/>
    </location>
</feature>
<feature type="transmembrane region" description="Helical" evidence="1">
    <location>
        <begin position="93"/>
        <end position="110"/>
    </location>
</feature>
<sequence length="213" mass="23662">MAPREPFGMFYVAVDPSSKYEKLMGIITMGPYFLMCAMVVLTARCRELLTIVWLAGQLVNEVSNYVFKRLLKQPRPPGAPRVGMHESGMPSNHAQFMGFFVAYAVLVVVYRLRGYHPLEKSLALVGTASLGLLVCHSRLLFGFHTFEQVAVGFAIGLVSGCLWYALCSVAVFPYTRSITSTRLARLLLIRDASHVDNVIAFERAAYSGGWKES</sequence>
<protein>
    <recommendedName>
        <fullName evidence="2">Phosphatidic acid phosphatase type 2/haloperoxidase domain-containing protein</fullName>
    </recommendedName>
</protein>
<dbReference type="InterPro" id="IPR000326">
    <property type="entry name" value="PAP2/HPO"/>
</dbReference>
<dbReference type="SMART" id="SM00014">
    <property type="entry name" value="acidPPc"/>
    <property type="match status" value="1"/>
</dbReference>
<accession>A0A7S1E1B7</accession>
<dbReference type="UniPathway" id="UPA00378"/>
<dbReference type="AlphaFoldDB" id="A0A7S1E1B7"/>
<dbReference type="Gene3D" id="1.20.144.10">
    <property type="entry name" value="Phosphatidic acid phosphatase type 2/haloperoxidase"/>
    <property type="match status" value="1"/>
</dbReference>
<keyword evidence="1" id="KW-0812">Transmembrane</keyword>